<keyword evidence="2" id="KW-0966">Cell projection</keyword>
<keyword evidence="1" id="KW-0175">Coiled coil</keyword>
<keyword evidence="3" id="KW-1185">Reference proteome</keyword>
<feature type="coiled-coil region" evidence="1">
    <location>
        <begin position="252"/>
        <end position="279"/>
    </location>
</feature>
<dbReference type="Proteomes" id="UP001265259">
    <property type="component" value="Unassembled WGS sequence"/>
</dbReference>
<dbReference type="EMBL" id="JAVRHL010000001">
    <property type="protein sequence ID" value="MDT0681669.1"/>
    <property type="molecule type" value="Genomic_DNA"/>
</dbReference>
<organism evidence="2 3">
    <name type="scientific">Tropicimonas omnivorans</name>
    <dbReference type="NCBI Taxonomy" id="3075590"/>
    <lineage>
        <taxon>Bacteria</taxon>
        <taxon>Pseudomonadati</taxon>
        <taxon>Pseudomonadota</taxon>
        <taxon>Alphaproteobacteria</taxon>
        <taxon>Rhodobacterales</taxon>
        <taxon>Roseobacteraceae</taxon>
        <taxon>Tropicimonas</taxon>
    </lineage>
</organism>
<dbReference type="RefSeq" id="WP_311689439.1">
    <property type="nucleotide sequence ID" value="NZ_JAVRHL010000001.1"/>
</dbReference>
<proteinExistence type="predicted"/>
<dbReference type="SUPFAM" id="SSF64518">
    <property type="entry name" value="Phase 1 flagellin"/>
    <property type="match status" value="1"/>
</dbReference>
<keyword evidence="2" id="KW-0969">Cilium</keyword>
<name>A0ABU3DD68_9RHOB</name>
<accession>A0ABU3DD68</accession>
<dbReference type="Gene3D" id="1.20.1330.10">
    <property type="entry name" value="f41 fragment of flagellin, N-terminal domain"/>
    <property type="match status" value="1"/>
</dbReference>
<gene>
    <name evidence="2" type="ORF">RM543_03150</name>
</gene>
<sequence length="333" mass="34240">MTMTAIGDLARTFVLRNHNTELKGRFDRLTDELSSGRIADLGAKVRGDWSVVAGMETSLKRLESFDMAVSEAASYTAGMQSALGAVASLSEDLGASLLVAGSGGSDLPAENVGRDALASFEGAVRALNVQAAGRSLFAGAAPDSPALSEPGDMLNDIRAAVGGATTAGAITTAVEAWFAPGGGFDAAYLGSATSAGPFAVGQGTTVGIDVTAEDGRLRDVLAGHAMATFLADGTLSDADEKVALAAYAGAHLLSADAELSKLRAEVGGAEAQIERAGTRNAAERTSLEIARTELVSADPFERASELEAVRTKLEMLYSLTVRSANLSLMEYMR</sequence>
<evidence type="ECO:0000313" key="3">
    <source>
        <dbReference type="Proteomes" id="UP001265259"/>
    </source>
</evidence>
<keyword evidence="2" id="KW-0282">Flagellum</keyword>
<comment type="caution">
    <text evidence="2">The sequence shown here is derived from an EMBL/GenBank/DDBJ whole genome shotgun (WGS) entry which is preliminary data.</text>
</comment>
<protein>
    <submittedName>
        <fullName evidence="2">Flagellin</fullName>
    </submittedName>
</protein>
<evidence type="ECO:0000256" key="1">
    <source>
        <dbReference type="SAM" id="Coils"/>
    </source>
</evidence>
<evidence type="ECO:0000313" key="2">
    <source>
        <dbReference type="EMBL" id="MDT0681669.1"/>
    </source>
</evidence>
<reference evidence="2 3" key="1">
    <citation type="submission" date="2023-09" db="EMBL/GenBank/DDBJ databases">
        <authorList>
            <person name="Rey-Velasco X."/>
        </authorList>
    </citation>
    <scope>NUCLEOTIDE SEQUENCE [LARGE SCALE GENOMIC DNA]</scope>
    <source>
        <strain evidence="2 3">F158</strain>
    </source>
</reference>